<proteinExistence type="predicted"/>
<evidence type="ECO:0000259" key="1">
    <source>
        <dbReference type="Pfam" id="PF01208"/>
    </source>
</evidence>
<reference evidence="2 3" key="1">
    <citation type="journal article" date="2019" name="Anaerobe">
        <title>Detection of Robinsoniella peoriensis in multiple bone samples of a trauma patient.</title>
        <authorList>
            <person name="Schrottner P."/>
            <person name="Hartwich K."/>
            <person name="Bunk B."/>
            <person name="Schober I."/>
            <person name="Helbig S."/>
            <person name="Rudolph W.W."/>
            <person name="Gunzer F."/>
        </authorList>
    </citation>
    <scope>NUCLEOTIDE SEQUENCE [LARGE SCALE GENOMIC DNA]</scope>
    <source>
        <strain evidence="2 3">DSM 106044</strain>
    </source>
</reference>
<keyword evidence="2" id="KW-0808">Transferase</keyword>
<dbReference type="GO" id="GO:0008168">
    <property type="term" value="F:methyltransferase activity"/>
    <property type="evidence" value="ECO:0007669"/>
    <property type="project" value="UniProtKB-KW"/>
</dbReference>
<feature type="domain" description="Uroporphyrinogen decarboxylase (URO-D)" evidence="1">
    <location>
        <begin position="156"/>
        <end position="345"/>
    </location>
</feature>
<dbReference type="STRING" id="180332.GCA_000797495_01445"/>
<sequence length="350" mass="39993">MTPKENMLKAIRFESPDYIPMTFKINDSCWNSYPQDFLFEQMERHPLLFPDFHRPTIPYIPKYAAVAKKDVPFKDDWGCIWHTSMDGITGTVTEHALSSWDSFESYKGPDPACCMGIGPVDWTVEAKRIRDLQSQGKLAKAGLRHGHTFLQLCDIRGYENLIFDMADEEPNLTQLIDMIESFNLHIIHRYLDMDVDIITYPEDLGMQTGPMLSPHHFRKFISPSYKRLMKPALDKGTIVHMHSDGDIRLLLDELLVSGVGIINLQDLVNGIDWIRDRLAGRVCLELDIDRQTITSKGSPDQIHSLIKEEVHKLASPKGGLMMIYGLYPGIPLENIVAVMDAMEEYAVYYS</sequence>
<dbReference type="InterPro" id="IPR038071">
    <property type="entry name" value="UROD/MetE-like_sf"/>
</dbReference>
<dbReference type="InterPro" id="IPR000257">
    <property type="entry name" value="Uroporphyrinogen_deCOase"/>
</dbReference>
<dbReference type="GO" id="GO:0004853">
    <property type="term" value="F:uroporphyrinogen decarboxylase activity"/>
    <property type="evidence" value="ECO:0007669"/>
    <property type="project" value="InterPro"/>
</dbReference>
<name>A0A4U8QLC4_9FIRM</name>
<dbReference type="AlphaFoldDB" id="A0A4U8QLC4"/>
<keyword evidence="3" id="KW-1185">Reference proteome</keyword>
<dbReference type="SUPFAM" id="SSF51726">
    <property type="entry name" value="UROD/MetE-like"/>
    <property type="match status" value="1"/>
</dbReference>
<dbReference type="PANTHER" id="PTHR47099:SF1">
    <property type="entry name" value="METHYLCOBAMIDE:COM METHYLTRANSFERASE MTBA"/>
    <property type="match status" value="1"/>
</dbReference>
<gene>
    <name evidence="2" type="ORF">DSM106044_01322</name>
</gene>
<dbReference type="PANTHER" id="PTHR47099">
    <property type="entry name" value="METHYLCOBAMIDE:COM METHYLTRANSFERASE MTBA"/>
    <property type="match status" value="1"/>
</dbReference>
<dbReference type="RefSeq" id="WP_138002080.1">
    <property type="nucleotide sequence ID" value="NZ_QGQD01000027.1"/>
</dbReference>
<dbReference type="InterPro" id="IPR052024">
    <property type="entry name" value="Methanogen_methyltrans"/>
</dbReference>
<dbReference type="Proteomes" id="UP000306509">
    <property type="component" value="Unassembled WGS sequence"/>
</dbReference>
<evidence type="ECO:0000313" key="2">
    <source>
        <dbReference type="EMBL" id="TLD01776.1"/>
    </source>
</evidence>
<comment type="caution">
    <text evidence="2">The sequence shown here is derived from an EMBL/GenBank/DDBJ whole genome shotgun (WGS) entry which is preliminary data.</text>
</comment>
<dbReference type="EMBL" id="QGQD01000027">
    <property type="protein sequence ID" value="TLD01776.1"/>
    <property type="molecule type" value="Genomic_DNA"/>
</dbReference>
<protein>
    <submittedName>
        <fullName evidence="2">Methylcobalamin:coenzyme M methyltransferase</fullName>
    </submittedName>
</protein>
<dbReference type="Pfam" id="PF01208">
    <property type="entry name" value="URO-D"/>
    <property type="match status" value="1"/>
</dbReference>
<keyword evidence="2" id="KW-0489">Methyltransferase</keyword>
<evidence type="ECO:0000313" key="3">
    <source>
        <dbReference type="Proteomes" id="UP000306509"/>
    </source>
</evidence>
<dbReference type="GO" id="GO:0032259">
    <property type="term" value="P:methylation"/>
    <property type="evidence" value="ECO:0007669"/>
    <property type="project" value="UniProtKB-KW"/>
</dbReference>
<dbReference type="Gene3D" id="3.20.20.210">
    <property type="match status" value="1"/>
</dbReference>
<organism evidence="2 3">
    <name type="scientific">Robinsoniella peoriensis</name>
    <dbReference type="NCBI Taxonomy" id="180332"/>
    <lineage>
        <taxon>Bacteria</taxon>
        <taxon>Bacillati</taxon>
        <taxon>Bacillota</taxon>
        <taxon>Clostridia</taxon>
        <taxon>Lachnospirales</taxon>
        <taxon>Lachnospiraceae</taxon>
        <taxon>Robinsoniella</taxon>
    </lineage>
</organism>
<dbReference type="GO" id="GO:0006779">
    <property type="term" value="P:porphyrin-containing compound biosynthetic process"/>
    <property type="evidence" value="ECO:0007669"/>
    <property type="project" value="InterPro"/>
</dbReference>
<accession>A0A4U8QLC4</accession>